<organism evidence="2 3">
    <name type="scientific">[Clostridium] clostridioforme 90A8</name>
    <dbReference type="NCBI Taxonomy" id="999408"/>
    <lineage>
        <taxon>Bacteria</taxon>
        <taxon>Bacillati</taxon>
        <taxon>Bacillota</taxon>
        <taxon>Clostridia</taxon>
        <taxon>Lachnospirales</taxon>
        <taxon>Lachnospiraceae</taxon>
        <taxon>Enterocloster</taxon>
    </lineage>
</organism>
<name>A0A0E2HC03_9FIRM</name>
<dbReference type="AlphaFoldDB" id="A0A0E2HC03"/>
<protein>
    <recommendedName>
        <fullName evidence="4">Phage tail tape measure protein, TP901 family, core region</fullName>
    </recommendedName>
</protein>
<reference evidence="2 3" key="1">
    <citation type="submission" date="2013-01" db="EMBL/GenBank/DDBJ databases">
        <title>The Genome Sequence of Clostridium clostridioforme 90A8.</title>
        <authorList>
            <consortium name="The Broad Institute Genome Sequencing Platform"/>
            <person name="Earl A."/>
            <person name="Ward D."/>
            <person name="Feldgarden M."/>
            <person name="Gevers D."/>
            <person name="Courvalin P."/>
            <person name="Lambert T."/>
            <person name="Walker B."/>
            <person name="Young S.K."/>
            <person name="Zeng Q."/>
            <person name="Gargeya S."/>
            <person name="Fitzgerald M."/>
            <person name="Haas B."/>
            <person name="Abouelleil A."/>
            <person name="Alvarado L."/>
            <person name="Arachchi H.M."/>
            <person name="Berlin A.M."/>
            <person name="Chapman S.B."/>
            <person name="Dewar J."/>
            <person name="Goldberg J."/>
            <person name="Griggs A."/>
            <person name="Gujja S."/>
            <person name="Hansen M."/>
            <person name="Howarth C."/>
            <person name="Imamovic A."/>
            <person name="Larimer J."/>
            <person name="McCowan C."/>
            <person name="Murphy C."/>
            <person name="Neiman D."/>
            <person name="Pearson M."/>
            <person name="Priest M."/>
            <person name="Roberts A."/>
            <person name="Saif S."/>
            <person name="Shea T."/>
            <person name="Sisk P."/>
            <person name="Sykes S."/>
            <person name="Wortman J."/>
            <person name="Nusbaum C."/>
            <person name="Birren B."/>
        </authorList>
    </citation>
    <scope>NUCLEOTIDE SEQUENCE [LARGE SCALE GENOMIC DNA]</scope>
    <source>
        <strain evidence="2 3">90A8</strain>
    </source>
</reference>
<dbReference type="Proteomes" id="UP000013085">
    <property type="component" value="Unassembled WGS sequence"/>
</dbReference>
<feature type="region of interest" description="Disordered" evidence="1">
    <location>
        <begin position="582"/>
        <end position="616"/>
    </location>
</feature>
<comment type="caution">
    <text evidence="2">The sequence shown here is derived from an EMBL/GenBank/DDBJ whole genome shotgun (WGS) entry which is preliminary data.</text>
</comment>
<evidence type="ECO:0000256" key="1">
    <source>
        <dbReference type="SAM" id="MobiDB-lite"/>
    </source>
</evidence>
<feature type="compositionally biased region" description="Gly residues" evidence="1">
    <location>
        <begin position="582"/>
        <end position="591"/>
    </location>
</feature>
<dbReference type="HOGENOM" id="CLU_018341_0_0_9"/>
<gene>
    <name evidence="2" type="ORF">HMPREF1090_01960</name>
</gene>
<evidence type="ECO:0000313" key="3">
    <source>
        <dbReference type="Proteomes" id="UP000013085"/>
    </source>
</evidence>
<accession>A0A0E2HC03</accession>
<evidence type="ECO:0000313" key="2">
    <source>
        <dbReference type="EMBL" id="ENZ17190.1"/>
    </source>
</evidence>
<proteinExistence type="predicted"/>
<dbReference type="EMBL" id="AGYR01000018">
    <property type="protein sequence ID" value="ENZ17190.1"/>
    <property type="molecule type" value="Genomic_DNA"/>
</dbReference>
<sequence>MGGVTGRISLKDNASATLRNLRSEQSKLREDTKKTSSALKSVWGTPRKLKADVSDATKALKRVTDAAKKTKPVTVAVKAKDTATKVIKGAGTVLKAVGRPVTAVLKAKDTAFKVVKKTAGALDRLGRKVASPVIKVVDKASGAIKGIVGRIGKAAKAVAIPVGIAAAAGTAALGASVSAGMQLEQQQISIEHFVGATNKELSQADVKAQSQSYIQQLRENANATPFETGEVIQAGSRAISLAGGSTTDAMNLVTLAEDMAAASGGTASIMDAIEALGDLKVGETERLKSFGFKVSAEEFKKKGFSGVSGELQDFFGGAAGKLAGSGAGLMSTITGKMKSNAADFGLGVVEQLKPVLSEVIGLMDEAQPALKKLSSGFGQGLGKGIGLAKTAFTQIAPIISSVVSTALPIASSFLGSMSTVFGQIAPVVTTAMTGIGPVVMSLVPVIQQAASIIGAVAGGIGSAISAVAPVVTTIMSEIGDKIGGVVEFLAERSDFIQSVIETAGPAIAKVLETAWGIISPVMDILITTFELVFGVVQKVWPGIQDTISGVWSHLEPIFDTIGKGADLLAGAWSKVKDLVTGGGDTGSGSSGSGVSPGKNARGDNNWRGGPTWVGEKGPELIDLPKGTRILPSKESFTWAAMGDSNIIQLSKYPADGGDVTPSGGKTITIQIQKIADEVHVRSEDDIEEISERTAKKIIEELDNTA</sequence>
<evidence type="ECO:0008006" key="4">
    <source>
        <dbReference type="Google" id="ProtNLM"/>
    </source>
</evidence>
<dbReference type="RefSeq" id="WP_002595603.1">
    <property type="nucleotide sequence ID" value="NZ_KB851019.1"/>
</dbReference>
<dbReference type="PATRIC" id="fig|999408.3.peg.2104"/>